<dbReference type="GO" id="GO:0008821">
    <property type="term" value="F:crossover junction DNA endonuclease activity"/>
    <property type="evidence" value="ECO:0007669"/>
    <property type="project" value="TreeGrafter"/>
</dbReference>
<evidence type="ECO:0000256" key="7">
    <source>
        <dbReference type="SAM" id="MobiDB-lite"/>
    </source>
</evidence>
<dbReference type="Gene3D" id="3.40.50.300">
    <property type="entry name" value="P-loop containing nucleotide triphosphate hydrolases"/>
    <property type="match status" value="1"/>
</dbReference>
<dbReference type="InterPro" id="IPR027417">
    <property type="entry name" value="P-loop_NTPase"/>
</dbReference>
<evidence type="ECO:0000259" key="8">
    <source>
        <dbReference type="PROSITE" id="PS50162"/>
    </source>
</evidence>
<feature type="region of interest" description="Disordered" evidence="7">
    <location>
        <begin position="372"/>
        <end position="399"/>
    </location>
</feature>
<keyword evidence="5" id="KW-0234">DNA repair</keyword>
<evidence type="ECO:0000256" key="5">
    <source>
        <dbReference type="ARBA" id="ARBA00023204"/>
    </source>
</evidence>
<name>A0A9P5C3Q0_9PLEO</name>
<dbReference type="EMBL" id="SWKV01000011">
    <property type="protein sequence ID" value="KAF3043777.1"/>
    <property type="molecule type" value="Genomic_DNA"/>
</dbReference>
<feature type="domain" description="RecA family profile 1" evidence="8">
    <location>
        <begin position="31"/>
        <end position="224"/>
    </location>
</feature>
<dbReference type="Proteomes" id="UP000758155">
    <property type="component" value="Unassembled WGS sequence"/>
</dbReference>
<keyword evidence="2" id="KW-0547">Nucleotide-binding</keyword>
<dbReference type="InterPro" id="IPR003593">
    <property type="entry name" value="AAA+_ATPase"/>
</dbReference>
<keyword evidence="10" id="KW-1185">Reference proteome</keyword>
<dbReference type="AlphaFoldDB" id="A0A9P5C3Q0"/>
<comment type="caution">
    <text evidence="9">The sequence shown here is derived from an EMBL/GenBank/DDBJ whole genome shotgun (WGS) entry which is preliminary data.</text>
</comment>
<dbReference type="GO" id="GO:0005524">
    <property type="term" value="F:ATP binding"/>
    <property type="evidence" value="ECO:0007669"/>
    <property type="project" value="UniProtKB-KW"/>
</dbReference>
<keyword evidence="3" id="KW-0227">DNA damage</keyword>
<evidence type="ECO:0000313" key="10">
    <source>
        <dbReference type="Proteomes" id="UP000758155"/>
    </source>
</evidence>
<dbReference type="PROSITE" id="PS50162">
    <property type="entry name" value="RECA_2"/>
    <property type="match status" value="1"/>
</dbReference>
<reference evidence="9" key="1">
    <citation type="submission" date="2019-04" db="EMBL/GenBank/DDBJ databases">
        <title>Sequencing of skin fungus with MAO and IRED activity.</title>
        <authorList>
            <person name="Marsaioli A.J."/>
            <person name="Bonatto J.M.C."/>
            <person name="Reis Junior O."/>
        </authorList>
    </citation>
    <scope>NUCLEOTIDE SEQUENCE</scope>
    <source>
        <strain evidence="9">28M1</strain>
    </source>
</reference>
<dbReference type="InterPro" id="IPR049428">
    <property type="entry name" value="RecA-like_N"/>
</dbReference>
<dbReference type="CDD" id="cd01393">
    <property type="entry name" value="RecA-like"/>
    <property type="match status" value="1"/>
</dbReference>
<dbReference type="GO" id="GO:0000400">
    <property type="term" value="F:four-way junction DNA binding"/>
    <property type="evidence" value="ECO:0007669"/>
    <property type="project" value="TreeGrafter"/>
</dbReference>
<dbReference type="PANTHER" id="PTHR46239:SF1">
    <property type="entry name" value="DNA REPAIR PROTEIN RAD51 HOMOLOG 3"/>
    <property type="match status" value="1"/>
</dbReference>
<dbReference type="GO" id="GO:0140664">
    <property type="term" value="F:ATP-dependent DNA damage sensor activity"/>
    <property type="evidence" value="ECO:0007669"/>
    <property type="project" value="InterPro"/>
</dbReference>
<dbReference type="GO" id="GO:0005657">
    <property type="term" value="C:replication fork"/>
    <property type="evidence" value="ECO:0007669"/>
    <property type="project" value="TreeGrafter"/>
</dbReference>
<evidence type="ECO:0000256" key="6">
    <source>
        <dbReference type="ARBA" id="ARBA00023242"/>
    </source>
</evidence>
<dbReference type="InterPro" id="IPR052093">
    <property type="entry name" value="HR_Repair_Mediator"/>
</dbReference>
<accession>A0A9P5C3Q0</accession>
<gene>
    <name evidence="9" type="ORF">E8E12_010114</name>
</gene>
<evidence type="ECO:0000256" key="4">
    <source>
        <dbReference type="ARBA" id="ARBA00022840"/>
    </source>
</evidence>
<keyword evidence="4" id="KW-0067">ATP-binding</keyword>
<dbReference type="SUPFAM" id="SSF52540">
    <property type="entry name" value="P-loop containing nucleoside triphosphate hydrolases"/>
    <property type="match status" value="1"/>
</dbReference>
<organism evidence="9 10">
    <name type="scientific">Didymella heteroderae</name>
    <dbReference type="NCBI Taxonomy" id="1769908"/>
    <lineage>
        <taxon>Eukaryota</taxon>
        <taxon>Fungi</taxon>
        <taxon>Dikarya</taxon>
        <taxon>Ascomycota</taxon>
        <taxon>Pezizomycotina</taxon>
        <taxon>Dothideomycetes</taxon>
        <taxon>Pleosporomycetidae</taxon>
        <taxon>Pleosporales</taxon>
        <taxon>Pleosporineae</taxon>
        <taxon>Didymellaceae</taxon>
        <taxon>Didymella</taxon>
    </lineage>
</organism>
<evidence type="ECO:0000256" key="1">
    <source>
        <dbReference type="ARBA" id="ARBA00004123"/>
    </source>
</evidence>
<evidence type="ECO:0000256" key="2">
    <source>
        <dbReference type="ARBA" id="ARBA00022741"/>
    </source>
</evidence>
<dbReference type="Pfam" id="PF00154">
    <property type="entry name" value="RecA_N"/>
    <property type="match status" value="1"/>
</dbReference>
<comment type="subcellular location">
    <subcellularLocation>
        <location evidence="1">Nucleus</location>
    </subcellularLocation>
</comment>
<evidence type="ECO:0000256" key="3">
    <source>
        <dbReference type="ARBA" id="ARBA00022763"/>
    </source>
</evidence>
<dbReference type="GO" id="GO:0033065">
    <property type="term" value="C:Rad51C-XRCC3 complex"/>
    <property type="evidence" value="ECO:0007669"/>
    <property type="project" value="TreeGrafter"/>
</dbReference>
<dbReference type="GO" id="GO:0007131">
    <property type="term" value="P:reciprocal meiotic recombination"/>
    <property type="evidence" value="ECO:0007669"/>
    <property type="project" value="TreeGrafter"/>
</dbReference>
<sequence>MAEKHAPPPSSHRLPTVSAAQALQSLNDARSARTVPTGLTQLDKLLAPPSLPGHDVAGGYARGKVTEMYGPSGVGKTSLLLQAAANALREGQQVHWIDAACAPLIPQRLHDMLSTPGDSSEPTPHALRNHFHHLAAPTLAHLLALFMHPPASFPQSNASLVVIDSLSTLIDNAYPRNTDDRAKNRTDQSRWAAARRYAVINDMIATFTKIAALHDIALVITCQTITRIRGASRALLVPAITGIEWENGISTRLLLFRDWVLQPAEAQDKLEADRLQKTRFAGLVKVNGVALTDEGGVGNVVPFAIERHGLCDVNITTDDTATATVLPIQTRPPKRTFDEVDENVAEEPNSDEVYGWIEDDGVAAEGLLIDDAPTNHDVDVPQDPGAEGRSTKVQRTSSV</sequence>
<proteinExistence type="predicted"/>
<dbReference type="PANTHER" id="PTHR46239">
    <property type="entry name" value="DNA REPAIR PROTEIN RAD51 HOMOLOG 3 RAD51C"/>
    <property type="match status" value="1"/>
</dbReference>
<dbReference type="OrthoDB" id="5957327at2759"/>
<protein>
    <recommendedName>
        <fullName evidence="8">RecA family profile 1 domain-containing protein</fullName>
    </recommendedName>
</protein>
<dbReference type="GO" id="GO:0000707">
    <property type="term" value="P:meiotic DNA recombinase assembly"/>
    <property type="evidence" value="ECO:0007669"/>
    <property type="project" value="TreeGrafter"/>
</dbReference>
<dbReference type="InterPro" id="IPR020588">
    <property type="entry name" value="RecA_ATP-bd"/>
</dbReference>
<evidence type="ECO:0000313" key="9">
    <source>
        <dbReference type="EMBL" id="KAF3043777.1"/>
    </source>
</evidence>
<dbReference type="GO" id="GO:0033063">
    <property type="term" value="C:Rad51B-Rad51C-Rad51D-XRCC2 complex"/>
    <property type="evidence" value="ECO:0007669"/>
    <property type="project" value="TreeGrafter"/>
</dbReference>
<dbReference type="SMART" id="SM00382">
    <property type="entry name" value="AAA"/>
    <property type="match status" value="1"/>
</dbReference>
<keyword evidence="6" id="KW-0539">Nucleus</keyword>